<reference evidence="2" key="1">
    <citation type="submission" date="2018-11" db="EMBL/GenBank/DDBJ databases">
        <title>Rhizobium chutanense sp. nov., isolated from root nodules of Phaseolus vulgaris in China.</title>
        <authorList>
            <person name="Huo Y."/>
        </authorList>
    </citation>
    <scope>NUCLEOTIDE SEQUENCE [LARGE SCALE GENOMIC DNA]</scope>
    <source>
        <strain evidence="2">CCBAU 65647</strain>
    </source>
</reference>
<organism evidence="1 2">
    <name type="scientific">Rhizobium vallis</name>
    <dbReference type="NCBI Taxonomy" id="634290"/>
    <lineage>
        <taxon>Bacteria</taxon>
        <taxon>Pseudomonadati</taxon>
        <taxon>Pseudomonadota</taxon>
        <taxon>Alphaproteobacteria</taxon>
        <taxon>Hyphomicrobiales</taxon>
        <taxon>Rhizobiaceae</taxon>
        <taxon>Rhizobium/Agrobacterium group</taxon>
        <taxon>Rhizobium</taxon>
    </lineage>
</organism>
<dbReference type="RefSeq" id="WP_126920062.1">
    <property type="nucleotide sequence ID" value="NZ_ML133687.1"/>
</dbReference>
<protein>
    <recommendedName>
        <fullName evidence="3">Glycosyl transferase</fullName>
    </recommendedName>
</protein>
<evidence type="ECO:0000313" key="1">
    <source>
        <dbReference type="EMBL" id="RUM25999.1"/>
    </source>
</evidence>
<sequence>MTVHFCTLFDMRYATRGLAMLESLHAKFTGDMTVTILAMDDRVPALIQTMGRAEWKVLTVDRMGDVGLMEARNTRPHREFCWTCAPAFSAHVVNRSADGDVVVYVDADLFFFRSPQILLDELADEGAILIHEHRYSADRLHYEPSSGRFNVGFVAFRVGDEARTCVNRWRQQVLDKCVLDPENGYCGDQGYLNEWPSLYPGLRILKNLGGGVAPWNLVTYTVSGDATQPVIDDAPVVFFHYHAFRTVSIAGLAHIAAIPAWGYDFSNAAKRLLFADYASRLRKISYQARKAGFMTAADTSHPLRDAIRSWLGGNLILAI</sequence>
<dbReference type="OrthoDB" id="118340at2"/>
<dbReference type="AlphaFoldDB" id="A0A432PNQ1"/>
<evidence type="ECO:0008006" key="3">
    <source>
        <dbReference type="Google" id="ProtNLM"/>
    </source>
</evidence>
<keyword evidence="2" id="KW-1185">Reference proteome</keyword>
<dbReference type="Proteomes" id="UP000278823">
    <property type="component" value="Unassembled WGS sequence"/>
</dbReference>
<dbReference type="Gene3D" id="3.90.550.10">
    <property type="entry name" value="Spore Coat Polysaccharide Biosynthesis Protein SpsA, Chain A"/>
    <property type="match status" value="1"/>
</dbReference>
<evidence type="ECO:0000313" key="2">
    <source>
        <dbReference type="Proteomes" id="UP000278823"/>
    </source>
</evidence>
<dbReference type="SUPFAM" id="SSF53448">
    <property type="entry name" value="Nucleotide-diphospho-sugar transferases"/>
    <property type="match status" value="1"/>
</dbReference>
<dbReference type="InterPro" id="IPR029044">
    <property type="entry name" value="Nucleotide-diphossugar_trans"/>
</dbReference>
<proteinExistence type="predicted"/>
<dbReference type="EMBL" id="RJTH01000002">
    <property type="protein sequence ID" value="RUM25999.1"/>
    <property type="molecule type" value="Genomic_DNA"/>
</dbReference>
<comment type="caution">
    <text evidence="1">The sequence shown here is derived from an EMBL/GenBank/DDBJ whole genome shotgun (WGS) entry which is preliminary data.</text>
</comment>
<gene>
    <name evidence="1" type="ORF">EFQ99_06810</name>
</gene>
<name>A0A432PNQ1_9HYPH</name>
<accession>A0A432PNQ1</accession>